<evidence type="ECO:0008006" key="4">
    <source>
        <dbReference type="Google" id="ProtNLM"/>
    </source>
</evidence>
<dbReference type="Proteomes" id="UP000057389">
    <property type="component" value="Unassembled WGS sequence"/>
</dbReference>
<keyword evidence="1" id="KW-0732">Signal</keyword>
<dbReference type="EMBL" id="LMXU01000002">
    <property type="protein sequence ID" value="KWU02513.1"/>
    <property type="molecule type" value="Genomic_DNA"/>
</dbReference>
<feature type="chain" id="PRO_5007133959" description="YjbH domain-containing protein" evidence="1">
    <location>
        <begin position="28"/>
        <end position="705"/>
    </location>
</feature>
<evidence type="ECO:0000313" key="2">
    <source>
        <dbReference type="EMBL" id="KWU02513.1"/>
    </source>
</evidence>
<organism evidence="2 3">
    <name type="scientific">Vibrio toranzoniae</name>
    <dbReference type="NCBI Taxonomy" id="1194427"/>
    <lineage>
        <taxon>Bacteria</taxon>
        <taxon>Pseudomonadati</taxon>
        <taxon>Pseudomonadota</taxon>
        <taxon>Gammaproteobacteria</taxon>
        <taxon>Vibrionales</taxon>
        <taxon>Vibrionaceae</taxon>
        <taxon>Vibrio</taxon>
    </lineage>
</organism>
<feature type="signal peptide" evidence="1">
    <location>
        <begin position="1"/>
        <end position="27"/>
    </location>
</feature>
<dbReference type="OrthoDB" id="5392628at2"/>
<evidence type="ECO:0000313" key="3">
    <source>
        <dbReference type="Proteomes" id="UP000057389"/>
    </source>
</evidence>
<name>A0A109DBQ6_9VIBR</name>
<protein>
    <recommendedName>
        <fullName evidence="4">YjbH domain-containing protein</fullName>
    </recommendedName>
</protein>
<proteinExistence type="predicted"/>
<dbReference type="AlphaFoldDB" id="A0A109DBQ6"/>
<evidence type="ECO:0000256" key="1">
    <source>
        <dbReference type="SAM" id="SignalP"/>
    </source>
</evidence>
<comment type="caution">
    <text evidence="2">The sequence shown here is derived from an EMBL/GenBank/DDBJ whole genome shotgun (WGS) entry which is preliminary data.</text>
</comment>
<sequence>MKILSHSKNVSLVASISALAISSHVYAVDNLMSSQSYTGAIIVPNAQVMDTGDISYLYGQGVPYRGKTSDLDNILFSVGLFDGLEAAGRIVTKTYDCHLYPNVPSYDPNCGNGIRDLSASFKYQLPFIKDWTGFDVAFGAQDLGGAANNFKTYYAVADYVPDFVPARFSAGFGKSDISHGVLNGPFASLEYQPLDFVQLIAEHDSAQFNAGLKVFTPENYLPLDTQLSFQYQFYTSGTADIDIWSVAASAPLMGFSESRRVNELTLEDKISIEQAHHEFSGVVQLKKALVDEGFLNVRISADDLGINVALENRRYNRNQVDGVGVALGIISSYVGEGMLQDLGVKNYQQQNIRLFNLVNDIPMMEVITSAPCYREFVKTGEPCRNLIVRTSDVKKRYAKAKFDKEVARSGFGRTQVIVSPALYHNTATEYGVFDYSLALSTNLYTPLWKGAALDVRHLMPLADSDDFEEGRIWADDAFENEVDRVLFHQAFQLPYNLTTQFSFGQVYGNFLGFLNETQYASNSGRHILGSEYANFSAQDKLDAKGDAIADATPIIGHYTYARPDWNWQGKVQAGQFWKGDEGVRVTSSHWLGDVRVDASYQTTKAVGNNEAEEFVTLSIAIPLTPWRDMNPGYVQLRGIDQFVFSFQTRVGESHNQLGEGLGVDTGLQHNIERQYFNRNRIGASYYQENRQRLRNAYLKYLEAVK</sequence>
<reference evidence="2 3" key="1">
    <citation type="submission" date="2015-11" db="EMBL/GenBank/DDBJ databases">
        <title>Draft WGS of Vibrio toranzoniae.</title>
        <authorList>
            <person name="Lasa A."/>
            <person name="Romalde J.L."/>
        </authorList>
    </citation>
    <scope>NUCLEOTIDE SEQUENCE [LARGE SCALE GENOMIC DNA]</scope>
    <source>
        <strain evidence="2 3">Vb 10.8</strain>
    </source>
</reference>
<gene>
    <name evidence="2" type="ORF">APQ14_00770</name>
</gene>
<accession>A0A109DBQ6</accession>
<keyword evidence="3" id="KW-1185">Reference proteome</keyword>